<evidence type="ECO:0000256" key="2">
    <source>
        <dbReference type="ARBA" id="ARBA00023125"/>
    </source>
</evidence>
<keyword evidence="3" id="KW-0804">Transcription</keyword>
<dbReference type="InterPro" id="IPR005143">
    <property type="entry name" value="TF_LuxR_autoind-bd_dom"/>
</dbReference>
<protein>
    <submittedName>
        <fullName evidence="5">Quorum-sensing transcriptional activator</fullName>
    </submittedName>
</protein>
<dbReference type="Pfam" id="PF00196">
    <property type="entry name" value="GerE"/>
    <property type="match status" value="1"/>
</dbReference>
<dbReference type="PROSITE" id="PS50043">
    <property type="entry name" value="HTH_LUXR_2"/>
    <property type="match status" value="1"/>
</dbReference>
<comment type="caution">
    <text evidence="5">The sequence shown here is derived from an EMBL/GenBank/DDBJ whole genome shotgun (WGS) entry which is preliminary data.</text>
</comment>
<accession>A0A084ZKR5</accession>
<proteinExistence type="predicted"/>
<gene>
    <name evidence="5" type="ORF">GTGU_04587</name>
</gene>
<dbReference type="InterPro" id="IPR036388">
    <property type="entry name" value="WH-like_DNA-bd_sf"/>
</dbReference>
<dbReference type="SUPFAM" id="SSF75516">
    <property type="entry name" value="Pheromone-binding domain of LuxR-like quorum-sensing transcription factors"/>
    <property type="match status" value="1"/>
</dbReference>
<name>A0A084ZKR5_9ENTR</name>
<dbReference type="GO" id="GO:0003677">
    <property type="term" value="F:DNA binding"/>
    <property type="evidence" value="ECO:0007669"/>
    <property type="project" value="UniProtKB-KW"/>
</dbReference>
<dbReference type="AlphaFoldDB" id="A0A084ZKR5"/>
<dbReference type="CDD" id="cd06170">
    <property type="entry name" value="LuxR_C_like"/>
    <property type="match status" value="1"/>
</dbReference>
<dbReference type="SUPFAM" id="SSF46894">
    <property type="entry name" value="C-terminal effector domain of the bipartite response regulators"/>
    <property type="match status" value="1"/>
</dbReference>
<reference evidence="6" key="1">
    <citation type="submission" date="2014-05" db="EMBL/GenBank/DDBJ databases">
        <title>ATOL: Assembling a taxonomically balanced genome-scale reconstruction of the evolutionary history of the Enterobacteriaceae.</title>
        <authorList>
            <person name="Plunkett G. III"/>
            <person name="Neeno-Eckwall E.C."/>
            <person name="Glasner J.D."/>
            <person name="Perna N.T."/>
        </authorList>
    </citation>
    <scope>NUCLEOTIDE SEQUENCE [LARGE SCALE GENOMIC DNA]</scope>
    <source>
        <strain evidence="6">ATCC 49490</strain>
    </source>
</reference>
<organism evidence="5 6">
    <name type="scientific">Trabulsiella guamensis ATCC 49490</name>
    <dbReference type="NCBI Taxonomy" id="1005994"/>
    <lineage>
        <taxon>Bacteria</taxon>
        <taxon>Pseudomonadati</taxon>
        <taxon>Pseudomonadota</taxon>
        <taxon>Gammaproteobacteria</taxon>
        <taxon>Enterobacterales</taxon>
        <taxon>Enterobacteriaceae</taxon>
        <taxon>Trabulsiella</taxon>
    </lineage>
</organism>
<dbReference type="eggNOG" id="COG2771">
    <property type="taxonomic scope" value="Bacteria"/>
</dbReference>
<dbReference type="EMBL" id="JMTB01000128">
    <property type="protein sequence ID" value="KFB98059.1"/>
    <property type="molecule type" value="Genomic_DNA"/>
</dbReference>
<dbReference type="GO" id="GO:0006355">
    <property type="term" value="P:regulation of DNA-templated transcription"/>
    <property type="evidence" value="ECO:0007669"/>
    <property type="project" value="InterPro"/>
</dbReference>
<evidence type="ECO:0000259" key="4">
    <source>
        <dbReference type="PROSITE" id="PS50043"/>
    </source>
</evidence>
<dbReference type="InterPro" id="IPR016032">
    <property type="entry name" value="Sig_transdc_resp-reg_C-effctor"/>
</dbReference>
<keyword evidence="1" id="KW-0805">Transcription regulation</keyword>
<evidence type="ECO:0000256" key="1">
    <source>
        <dbReference type="ARBA" id="ARBA00023015"/>
    </source>
</evidence>
<dbReference type="PANTHER" id="PTHR44688:SF16">
    <property type="entry name" value="DNA-BINDING TRANSCRIPTIONAL ACTIVATOR DEVR_DOSR"/>
    <property type="match status" value="1"/>
</dbReference>
<dbReference type="Pfam" id="PF03472">
    <property type="entry name" value="Autoind_bind"/>
    <property type="match status" value="1"/>
</dbReference>
<dbReference type="Gene3D" id="3.30.450.80">
    <property type="entry name" value="Transcription factor LuxR-like, autoinducer-binding domain"/>
    <property type="match status" value="1"/>
</dbReference>
<dbReference type="PANTHER" id="PTHR44688">
    <property type="entry name" value="DNA-BINDING TRANSCRIPTIONAL ACTIVATOR DEVR_DOSR"/>
    <property type="match status" value="1"/>
</dbReference>
<keyword evidence="2" id="KW-0238">DNA-binding</keyword>
<evidence type="ECO:0000313" key="5">
    <source>
        <dbReference type="EMBL" id="KFB98059.1"/>
    </source>
</evidence>
<keyword evidence="6" id="KW-1185">Reference proteome</keyword>
<feature type="domain" description="HTH luxR-type" evidence="4">
    <location>
        <begin position="169"/>
        <end position="234"/>
    </location>
</feature>
<dbReference type="InterPro" id="IPR036693">
    <property type="entry name" value="TF_LuxR_autoind-bd_dom_sf"/>
</dbReference>
<sequence>MLMEREKNVEIVIRSQLEATLNTLGELTWAYVVLSKKDMSCIFGVTNYPDEWVTHYREKGLQYTDPVVITALNKLTPFPWDEKLMAHSEYNFAKLFNQASQFGLINGYTFVLHDYNNNLVTLSFIVPELTRTEVMQTLIENKGDISLLLASVHETYLTLTSLSEKYTDKPEKQNQFTSRENEILYWTSVGKTYQETGMILGITVRTVKFHMSNIVKKMGVANARHAVRLGAELQLIKPVE</sequence>
<dbReference type="SMART" id="SM00421">
    <property type="entry name" value="HTH_LUXR"/>
    <property type="match status" value="1"/>
</dbReference>
<dbReference type="Proteomes" id="UP000028630">
    <property type="component" value="Unassembled WGS sequence"/>
</dbReference>
<dbReference type="PRINTS" id="PR00038">
    <property type="entry name" value="HTHLUXR"/>
</dbReference>
<evidence type="ECO:0000256" key="3">
    <source>
        <dbReference type="ARBA" id="ARBA00023163"/>
    </source>
</evidence>
<dbReference type="InterPro" id="IPR000792">
    <property type="entry name" value="Tscrpt_reg_LuxR_C"/>
</dbReference>
<dbReference type="Gene3D" id="1.10.10.10">
    <property type="entry name" value="Winged helix-like DNA-binding domain superfamily/Winged helix DNA-binding domain"/>
    <property type="match status" value="1"/>
</dbReference>
<evidence type="ECO:0000313" key="6">
    <source>
        <dbReference type="Proteomes" id="UP000028630"/>
    </source>
</evidence>